<dbReference type="SUPFAM" id="SSF51261">
    <property type="entry name" value="Duplicated hybrid motif"/>
    <property type="match status" value="1"/>
</dbReference>
<evidence type="ECO:0000259" key="9">
    <source>
        <dbReference type="Pfam" id="PF01551"/>
    </source>
</evidence>
<keyword evidence="3" id="KW-0479">Metal-binding</keyword>
<evidence type="ECO:0000256" key="7">
    <source>
        <dbReference type="SAM" id="Coils"/>
    </source>
</evidence>
<comment type="caution">
    <text evidence="10">The sequence shown here is derived from an EMBL/GenBank/DDBJ whole genome shotgun (WGS) entry which is preliminary data.</text>
</comment>
<protein>
    <submittedName>
        <fullName evidence="10">M23 family metallopeptidase</fullName>
    </submittedName>
</protein>
<dbReference type="RefSeq" id="WP_131347987.1">
    <property type="nucleotide sequence ID" value="NZ_SJJZ01000006.1"/>
</dbReference>
<dbReference type="PANTHER" id="PTHR21666">
    <property type="entry name" value="PEPTIDASE-RELATED"/>
    <property type="match status" value="1"/>
</dbReference>
<evidence type="ECO:0000256" key="2">
    <source>
        <dbReference type="ARBA" id="ARBA00022670"/>
    </source>
</evidence>
<dbReference type="Pfam" id="PF01551">
    <property type="entry name" value="Peptidase_M23"/>
    <property type="match status" value="1"/>
</dbReference>
<organism evidence="10 11">
    <name type="scientific">Kribbella soli</name>
    <dbReference type="NCBI Taxonomy" id="1124743"/>
    <lineage>
        <taxon>Bacteria</taxon>
        <taxon>Bacillati</taxon>
        <taxon>Actinomycetota</taxon>
        <taxon>Actinomycetes</taxon>
        <taxon>Propionibacteriales</taxon>
        <taxon>Kribbellaceae</taxon>
        <taxon>Kribbella</taxon>
    </lineage>
</organism>
<keyword evidence="5" id="KW-0862">Zinc</keyword>
<feature type="region of interest" description="Disordered" evidence="8">
    <location>
        <begin position="63"/>
        <end position="93"/>
    </location>
</feature>
<evidence type="ECO:0000313" key="10">
    <source>
        <dbReference type="EMBL" id="TCC01859.1"/>
    </source>
</evidence>
<keyword evidence="11" id="KW-1185">Reference proteome</keyword>
<dbReference type="InterPro" id="IPR011055">
    <property type="entry name" value="Dup_hybrid_motif"/>
</dbReference>
<evidence type="ECO:0000256" key="8">
    <source>
        <dbReference type="SAM" id="MobiDB-lite"/>
    </source>
</evidence>
<dbReference type="PANTHER" id="PTHR21666:SF288">
    <property type="entry name" value="CELL DIVISION PROTEIN YTFB"/>
    <property type="match status" value="1"/>
</dbReference>
<dbReference type="InterPro" id="IPR016047">
    <property type="entry name" value="M23ase_b-sheet_dom"/>
</dbReference>
<keyword evidence="6" id="KW-0482">Metalloprotease</keyword>
<feature type="region of interest" description="Disordered" evidence="8">
    <location>
        <begin position="318"/>
        <end position="355"/>
    </location>
</feature>
<sequence>MVPHFPGANPRERGSIKRDDSTGTSTAPYPRSRKRPPGRQTAVAACCLVLSLSAGVLAAVPSAPSAEAKPPDPAAKKKQLDAQLGQQKADLDDASDQLGKSVAAYNQAVVKYQAVQVRYAAAQGQLAAAKAADAVAAGKLAAAEAALRTAVSDVEAGEKLIAEKRSVAGRAVRSAYQQQNGLVGLSIALRGAAPADIATGMQVQRNVFGIQSNAITNLNNAQAQLASKRVKVAAAEKESEVARAEAAATVKRVAELTKQVAADRAEAAAIAKVKLTAFKAAEKEKNSELAQYNSLLRERNRVEQLLIARAKAEKAAAARRKAAAEKAERAKARKENRKPRDIPDDPPSSGGGRLGYPVSSYITSPYGMRFHPVLHYWKLHDGTDFRAPCGTPIRAAADGKVTDKYYNGGYGNRLFVSHGVMGGSSITTVYNHLSRYKAGVGERVKKGEIIGYAGTTGYSTGCHLHFMVYQDGRVVNPMKWL</sequence>
<dbReference type="Gene3D" id="2.70.70.10">
    <property type="entry name" value="Glucose Permease (Domain IIA)"/>
    <property type="match status" value="1"/>
</dbReference>
<evidence type="ECO:0000313" key="11">
    <source>
        <dbReference type="Proteomes" id="UP000292346"/>
    </source>
</evidence>
<dbReference type="GO" id="GO:0004222">
    <property type="term" value="F:metalloendopeptidase activity"/>
    <property type="evidence" value="ECO:0007669"/>
    <property type="project" value="TreeGrafter"/>
</dbReference>
<evidence type="ECO:0000256" key="4">
    <source>
        <dbReference type="ARBA" id="ARBA00022801"/>
    </source>
</evidence>
<name>A0A4R0H2D5_9ACTN</name>
<keyword evidence="4" id="KW-0378">Hydrolase</keyword>
<keyword evidence="7" id="KW-0175">Coiled coil</keyword>
<reference evidence="10 11" key="1">
    <citation type="submission" date="2019-02" db="EMBL/GenBank/DDBJ databases">
        <title>Kribbella capetownensis sp. nov. and Kribbella speibonae sp. nov., isolated from soil.</title>
        <authorList>
            <person name="Curtis S.M."/>
            <person name="Norton I."/>
            <person name="Everest G.J."/>
            <person name="Meyers P.R."/>
        </authorList>
    </citation>
    <scope>NUCLEOTIDE SEQUENCE [LARGE SCALE GENOMIC DNA]</scope>
    <source>
        <strain evidence="10 11">KCTC 29219</strain>
    </source>
</reference>
<feature type="domain" description="M23ase beta-sheet core" evidence="9">
    <location>
        <begin position="379"/>
        <end position="477"/>
    </location>
</feature>
<feature type="compositionally biased region" description="Basic and acidic residues" evidence="8">
    <location>
        <begin position="318"/>
        <end position="330"/>
    </location>
</feature>
<feature type="compositionally biased region" description="Basic and acidic residues" evidence="8">
    <location>
        <begin position="10"/>
        <end position="21"/>
    </location>
</feature>
<comment type="cofactor">
    <cofactor evidence="1">
        <name>Zn(2+)</name>
        <dbReference type="ChEBI" id="CHEBI:29105"/>
    </cofactor>
</comment>
<feature type="region of interest" description="Disordered" evidence="8">
    <location>
        <begin position="1"/>
        <end position="38"/>
    </location>
</feature>
<evidence type="ECO:0000256" key="5">
    <source>
        <dbReference type="ARBA" id="ARBA00022833"/>
    </source>
</evidence>
<dbReference type="InterPro" id="IPR050570">
    <property type="entry name" value="Cell_wall_metabolism_enzyme"/>
</dbReference>
<dbReference type="Proteomes" id="UP000292346">
    <property type="component" value="Unassembled WGS sequence"/>
</dbReference>
<evidence type="ECO:0000256" key="3">
    <source>
        <dbReference type="ARBA" id="ARBA00022723"/>
    </source>
</evidence>
<dbReference type="GO" id="GO:0006508">
    <property type="term" value="P:proteolysis"/>
    <property type="evidence" value="ECO:0007669"/>
    <property type="project" value="UniProtKB-KW"/>
</dbReference>
<dbReference type="EMBL" id="SJJZ01000006">
    <property type="protein sequence ID" value="TCC01859.1"/>
    <property type="molecule type" value="Genomic_DNA"/>
</dbReference>
<dbReference type="AlphaFoldDB" id="A0A4R0H2D5"/>
<gene>
    <name evidence="10" type="ORF">E0H45_41050</name>
</gene>
<keyword evidence="2" id="KW-0645">Protease</keyword>
<feature type="coiled-coil region" evidence="7">
    <location>
        <begin position="218"/>
        <end position="245"/>
    </location>
</feature>
<dbReference type="OrthoDB" id="1099523at2"/>
<proteinExistence type="predicted"/>
<evidence type="ECO:0000256" key="6">
    <source>
        <dbReference type="ARBA" id="ARBA00023049"/>
    </source>
</evidence>
<dbReference type="GO" id="GO:0046872">
    <property type="term" value="F:metal ion binding"/>
    <property type="evidence" value="ECO:0007669"/>
    <property type="project" value="UniProtKB-KW"/>
</dbReference>
<evidence type="ECO:0000256" key="1">
    <source>
        <dbReference type="ARBA" id="ARBA00001947"/>
    </source>
</evidence>
<dbReference type="CDD" id="cd12797">
    <property type="entry name" value="M23_peptidase"/>
    <property type="match status" value="1"/>
</dbReference>
<accession>A0A4R0H2D5</accession>